<keyword evidence="1" id="KW-0472">Membrane</keyword>
<evidence type="ECO:0000313" key="3">
    <source>
        <dbReference type="Proteomes" id="UP000555103"/>
    </source>
</evidence>
<protein>
    <recommendedName>
        <fullName evidence="4">Membrane protein YfhO</fullName>
    </recommendedName>
</protein>
<organism evidence="2 3">
    <name type="scientific">Dysgonomonas hofstadii</name>
    <dbReference type="NCBI Taxonomy" id="637886"/>
    <lineage>
        <taxon>Bacteria</taxon>
        <taxon>Pseudomonadati</taxon>
        <taxon>Bacteroidota</taxon>
        <taxon>Bacteroidia</taxon>
        <taxon>Bacteroidales</taxon>
        <taxon>Dysgonomonadaceae</taxon>
        <taxon>Dysgonomonas</taxon>
    </lineage>
</organism>
<feature type="transmembrane region" description="Helical" evidence="1">
    <location>
        <begin position="108"/>
        <end position="127"/>
    </location>
</feature>
<reference evidence="2 3" key="1">
    <citation type="submission" date="2020-08" db="EMBL/GenBank/DDBJ databases">
        <title>Genomic Encyclopedia of Type Strains, Phase IV (KMG-IV): sequencing the most valuable type-strain genomes for metagenomic binning, comparative biology and taxonomic classification.</title>
        <authorList>
            <person name="Goeker M."/>
        </authorList>
    </citation>
    <scope>NUCLEOTIDE SEQUENCE [LARGE SCALE GENOMIC DNA]</scope>
    <source>
        <strain evidence="2 3">DSM 104969</strain>
    </source>
</reference>
<dbReference type="RefSeq" id="WP_183308435.1">
    <property type="nucleotide sequence ID" value="NZ_JACIEP010000015.1"/>
</dbReference>
<sequence>MRFIKKTLRHLEENKRLQYFIFAAIVILLTMLMMNGYNLSCLAQAHDYQFHYQRFVALMNALKEGAFPYYTDYAAVDNYGYLTKVFYCDLILISFAAIGLLFSAETGFYSLIITMTLLCASFTYITVYKIFKSRFAAFTASLLYTFCLYRLIDFFYRFALGEAISFTFIPIVFLGLYYIIYGDYRKWYIITIGYSLLIFTHVLSSFLMFVTMLLLLLVGARRLIKEPKRILSLIIAGLATIVITSYYLFPMLEQIWNSSFYFSTSEEIVAHWNRLRPDQMIIALLGGFLQKTNGFIPAIGAILTIGIFLRIFVKEKADTLRKADIGVIIGIFYIWGASWLFPWGTQPFHSFSFIQFPWRLFEFTSYFFAVGIGVYLSFLIKSKGHRLIAFSTITGLIVLMMFFDGKLYDYIICNNNSYTFEIVSDGYGMGSLEYIPSRVPDRGYMKERGDSIGKKNDDTRIENFVRNKSITSLKVEVQQPDSIELPLFYYKGYTAELNGQQIPVTHSLLGLVQIPAEKPGDIKVYYTGTTVQKISWYTTIMSIFSLCIYIFANRRKRLSKEK</sequence>
<feature type="transmembrane region" description="Helical" evidence="1">
    <location>
        <begin position="294"/>
        <end position="313"/>
    </location>
</feature>
<keyword evidence="1" id="KW-1133">Transmembrane helix</keyword>
<dbReference type="AlphaFoldDB" id="A0A840D007"/>
<feature type="transmembrane region" description="Helical" evidence="1">
    <location>
        <begin position="20"/>
        <end position="37"/>
    </location>
</feature>
<evidence type="ECO:0008006" key="4">
    <source>
        <dbReference type="Google" id="ProtNLM"/>
    </source>
</evidence>
<accession>A0A840D007</accession>
<feature type="transmembrane region" description="Helical" evidence="1">
    <location>
        <begin position="79"/>
        <end position="101"/>
    </location>
</feature>
<feature type="transmembrane region" description="Helical" evidence="1">
    <location>
        <begin position="534"/>
        <end position="552"/>
    </location>
</feature>
<keyword evidence="3" id="KW-1185">Reference proteome</keyword>
<feature type="transmembrane region" description="Helical" evidence="1">
    <location>
        <begin position="387"/>
        <end position="403"/>
    </location>
</feature>
<feature type="transmembrane region" description="Helical" evidence="1">
    <location>
        <begin position="133"/>
        <end position="152"/>
    </location>
</feature>
<feature type="transmembrane region" description="Helical" evidence="1">
    <location>
        <begin position="159"/>
        <end position="181"/>
    </location>
</feature>
<proteinExistence type="predicted"/>
<evidence type="ECO:0000313" key="2">
    <source>
        <dbReference type="EMBL" id="MBB4037593.1"/>
    </source>
</evidence>
<evidence type="ECO:0000256" key="1">
    <source>
        <dbReference type="SAM" id="Phobius"/>
    </source>
</evidence>
<gene>
    <name evidence="2" type="ORF">GGR21_003513</name>
</gene>
<keyword evidence="1" id="KW-0812">Transmembrane</keyword>
<comment type="caution">
    <text evidence="2">The sequence shown here is derived from an EMBL/GenBank/DDBJ whole genome shotgun (WGS) entry which is preliminary data.</text>
</comment>
<dbReference type="Proteomes" id="UP000555103">
    <property type="component" value="Unassembled WGS sequence"/>
</dbReference>
<dbReference type="EMBL" id="JACIEP010000015">
    <property type="protein sequence ID" value="MBB4037593.1"/>
    <property type="molecule type" value="Genomic_DNA"/>
</dbReference>
<feature type="transmembrane region" description="Helical" evidence="1">
    <location>
        <begin position="187"/>
        <end position="218"/>
    </location>
</feature>
<name>A0A840D007_9BACT</name>
<feature type="transmembrane region" description="Helical" evidence="1">
    <location>
        <begin position="363"/>
        <end position="380"/>
    </location>
</feature>
<feature type="transmembrane region" description="Helical" evidence="1">
    <location>
        <begin position="230"/>
        <end position="249"/>
    </location>
</feature>
<feature type="transmembrane region" description="Helical" evidence="1">
    <location>
        <begin position="325"/>
        <end position="343"/>
    </location>
</feature>